<feature type="transmembrane region" description="Helical" evidence="2">
    <location>
        <begin position="401"/>
        <end position="420"/>
    </location>
</feature>
<feature type="transmembrane region" description="Helical" evidence="2">
    <location>
        <begin position="293"/>
        <end position="312"/>
    </location>
</feature>
<keyword evidence="4" id="KW-1185">Reference proteome</keyword>
<feature type="transmembrane region" description="Helical" evidence="2">
    <location>
        <begin position="480"/>
        <end position="498"/>
    </location>
</feature>
<dbReference type="AlphaFoldDB" id="W6MW91"/>
<evidence type="ECO:0000313" key="3">
    <source>
        <dbReference type="EMBL" id="CDK27035.1"/>
    </source>
</evidence>
<feature type="compositionally biased region" description="Polar residues" evidence="1">
    <location>
        <begin position="126"/>
        <end position="136"/>
    </location>
</feature>
<dbReference type="GeneID" id="34520419"/>
<feature type="region of interest" description="Disordered" evidence="1">
    <location>
        <begin position="126"/>
        <end position="187"/>
    </location>
</feature>
<protein>
    <submittedName>
        <fullName evidence="3">Uncharacterized protein</fullName>
    </submittedName>
</protein>
<dbReference type="STRING" id="1382522.W6MW91"/>
<sequence length="628" mass="69002">MDSSHSHQRTTQSPQLVPSFAFQPADGMANIPDLRPGSPEVLGDVGELEEEPELDGEVPFLYRNNVPSLYRVQSPTLSVASDGMSTDSEIRQFANPKLTTEFLSQSPTLGSGALSGRMSRHATHISNSLYGSPQHNSSSSSLPGSKRDPRNSFNGQYIPGPVLPPRGPSPVRARSPARMRSPSPNRYRPFNFGSVAMNPDGSKQNLAPGQKATFRRGHRYKHSSVSMNLFQDAPKKAPLNIPKSFPIPTFSEIAASLTKTQKLKLTGSLIHCSLAGLTHYLGFTYSNMCLSTLSHLVFFDSWGNLLLVAVMIMKNFDCWGSSSLVYPFGLGRIEVLVGFALSVSLLFVGGDLFSHLLEEMIIGLIVGDSHDSGVKQEEVSAHSHHVHEGESQIDTLLYESYLLLVCAVTVILPIFVNGYGNGLVEPASLEHGGSKETANEPLANPKISSLKSKLTILYALFCMVYPLFHATPYAELTSQLSTLTLALAISMISWRLIVSRSKILLMAYPYGQKSYRRTISNIRSQITALDFFKKAYSIEDVLISKVNYKIYVIVVNIKAPGSVDDDESKLRFYATSIIKGCVIEAERTETEGKFKTPDTKTSDLLEMDSLNTLDNTGEKFEITIDVTR</sequence>
<feature type="compositionally biased region" description="Low complexity" evidence="1">
    <location>
        <begin position="169"/>
        <end position="186"/>
    </location>
</feature>
<keyword evidence="2" id="KW-0472">Membrane</keyword>
<dbReference type="RefSeq" id="XP_022459031.1">
    <property type="nucleotide sequence ID" value="XM_022603313.1"/>
</dbReference>
<keyword evidence="2" id="KW-0812">Transmembrane</keyword>
<dbReference type="HOGENOM" id="CLU_435496_0_0_1"/>
<dbReference type="EMBL" id="HG793127">
    <property type="protein sequence ID" value="CDK27035.1"/>
    <property type="molecule type" value="Genomic_DNA"/>
</dbReference>
<gene>
    <name evidence="3" type="ORF">KUCA_T00003012001</name>
</gene>
<accession>W6MW91</accession>
<evidence type="ECO:0000256" key="1">
    <source>
        <dbReference type="SAM" id="MobiDB-lite"/>
    </source>
</evidence>
<keyword evidence="2" id="KW-1133">Transmembrane helix</keyword>
<feature type="transmembrane region" description="Helical" evidence="2">
    <location>
        <begin position="324"/>
        <end position="348"/>
    </location>
</feature>
<dbReference type="Proteomes" id="UP000019384">
    <property type="component" value="Unassembled WGS sequence"/>
</dbReference>
<proteinExistence type="predicted"/>
<evidence type="ECO:0000313" key="4">
    <source>
        <dbReference type="Proteomes" id="UP000019384"/>
    </source>
</evidence>
<reference evidence="3" key="1">
    <citation type="submission" date="2013-12" db="EMBL/GenBank/DDBJ databases">
        <authorList>
            <person name="Genoscope - CEA"/>
        </authorList>
    </citation>
    <scope>NUCLEOTIDE SEQUENCE</scope>
    <source>
        <strain evidence="3">CBS 1993</strain>
    </source>
</reference>
<reference evidence="3" key="2">
    <citation type="submission" date="2014-02" db="EMBL/GenBank/DDBJ databases">
        <title>Complete DNA sequence of /Kuraishia capsulata/ illustrates novel genomic features among budding yeasts (/Saccharomycotina/).</title>
        <authorList>
            <person name="Morales L."/>
            <person name="Noel B."/>
            <person name="Porcel B."/>
            <person name="Marcet-Houben M."/>
            <person name="Hullo M-F."/>
            <person name="Sacerdot C."/>
            <person name="Tekaia F."/>
            <person name="Leh-Louis V."/>
            <person name="Despons L."/>
            <person name="Khanna V."/>
            <person name="Aury J-M."/>
            <person name="Barbe V."/>
            <person name="Couloux A."/>
            <person name="Labadie K."/>
            <person name="Pelletier E."/>
            <person name="Souciet J-L."/>
            <person name="Boekhout T."/>
            <person name="Gabaldon T."/>
            <person name="Wincker P."/>
            <person name="Dujon B."/>
        </authorList>
    </citation>
    <scope>NUCLEOTIDE SEQUENCE</scope>
    <source>
        <strain evidence="3">CBS 1993</strain>
    </source>
</reference>
<dbReference type="OrthoDB" id="5382797at2759"/>
<evidence type="ECO:0000256" key="2">
    <source>
        <dbReference type="SAM" id="Phobius"/>
    </source>
</evidence>
<name>W6MW91_9ASCO</name>
<feature type="compositionally biased region" description="Polar residues" evidence="1">
    <location>
        <begin position="1"/>
        <end position="16"/>
    </location>
</feature>
<organism evidence="3 4">
    <name type="scientific">Kuraishia capsulata CBS 1993</name>
    <dbReference type="NCBI Taxonomy" id="1382522"/>
    <lineage>
        <taxon>Eukaryota</taxon>
        <taxon>Fungi</taxon>
        <taxon>Dikarya</taxon>
        <taxon>Ascomycota</taxon>
        <taxon>Saccharomycotina</taxon>
        <taxon>Pichiomycetes</taxon>
        <taxon>Pichiales</taxon>
        <taxon>Pichiaceae</taxon>
        <taxon>Kuraishia</taxon>
    </lineage>
</organism>
<feature type="region of interest" description="Disordered" evidence="1">
    <location>
        <begin position="1"/>
        <end position="53"/>
    </location>
</feature>